<evidence type="ECO:0000313" key="3">
    <source>
        <dbReference type="Proteomes" id="UP001160148"/>
    </source>
</evidence>
<sequence>MYEQERTKVHRLVRSWEGFKLKQTYGQYFEFPKLKSELSIIYSSDQFNKTHIYKLLEYLRETDLTTVLPQVSKLCALVLTIPATSASAERSFSALKRIKTYLRNNQSQNRLSNLSLFSIEKYVLMTTKCEPNLYNDVINDFLKQNRRIELSYK</sequence>
<organism evidence="2 3">
    <name type="scientific">Macrosiphum euphorbiae</name>
    <name type="common">potato aphid</name>
    <dbReference type="NCBI Taxonomy" id="13131"/>
    <lineage>
        <taxon>Eukaryota</taxon>
        <taxon>Metazoa</taxon>
        <taxon>Ecdysozoa</taxon>
        <taxon>Arthropoda</taxon>
        <taxon>Hexapoda</taxon>
        <taxon>Insecta</taxon>
        <taxon>Pterygota</taxon>
        <taxon>Neoptera</taxon>
        <taxon>Paraneoptera</taxon>
        <taxon>Hemiptera</taxon>
        <taxon>Sternorrhyncha</taxon>
        <taxon>Aphidomorpha</taxon>
        <taxon>Aphidoidea</taxon>
        <taxon>Aphididae</taxon>
        <taxon>Macrosiphini</taxon>
        <taxon>Macrosiphum</taxon>
    </lineage>
</organism>
<dbReference type="InterPro" id="IPR008906">
    <property type="entry name" value="HATC_C_dom"/>
</dbReference>
<evidence type="ECO:0000313" key="2">
    <source>
        <dbReference type="EMBL" id="CAI6358040.1"/>
    </source>
</evidence>
<comment type="caution">
    <text evidence="2">The sequence shown here is derived from an EMBL/GenBank/DDBJ whole genome shotgun (WGS) entry which is preliminary data.</text>
</comment>
<protein>
    <recommendedName>
        <fullName evidence="1">HAT C-terminal dimerisation domain-containing protein</fullName>
    </recommendedName>
</protein>
<dbReference type="PANTHER" id="PTHR45749:SF28">
    <property type="entry name" value="ZINC FINGER MYM-TYPE PROTEIN 1-LIKE-RELATED"/>
    <property type="match status" value="1"/>
</dbReference>
<dbReference type="PANTHER" id="PTHR45749">
    <property type="match status" value="1"/>
</dbReference>
<gene>
    <name evidence="2" type="ORF">MEUPH1_LOCUS13600</name>
</gene>
<dbReference type="SUPFAM" id="SSF53098">
    <property type="entry name" value="Ribonuclease H-like"/>
    <property type="match status" value="1"/>
</dbReference>
<dbReference type="Pfam" id="PF05699">
    <property type="entry name" value="Dimer_Tnp_hAT"/>
    <property type="match status" value="1"/>
</dbReference>
<accession>A0AAV0WQ29</accession>
<name>A0AAV0WQ29_9HEMI</name>
<evidence type="ECO:0000259" key="1">
    <source>
        <dbReference type="Pfam" id="PF05699"/>
    </source>
</evidence>
<feature type="domain" description="HAT C-terminal dimerisation" evidence="1">
    <location>
        <begin position="51"/>
        <end position="121"/>
    </location>
</feature>
<dbReference type="GO" id="GO:0046983">
    <property type="term" value="F:protein dimerization activity"/>
    <property type="evidence" value="ECO:0007669"/>
    <property type="project" value="InterPro"/>
</dbReference>
<keyword evidence="3" id="KW-1185">Reference proteome</keyword>
<dbReference type="InterPro" id="IPR012337">
    <property type="entry name" value="RNaseH-like_sf"/>
</dbReference>
<reference evidence="2 3" key="1">
    <citation type="submission" date="2023-01" db="EMBL/GenBank/DDBJ databases">
        <authorList>
            <person name="Whitehead M."/>
        </authorList>
    </citation>
    <scope>NUCLEOTIDE SEQUENCE [LARGE SCALE GENOMIC DNA]</scope>
</reference>
<dbReference type="Proteomes" id="UP001160148">
    <property type="component" value="Unassembled WGS sequence"/>
</dbReference>
<proteinExistence type="predicted"/>
<dbReference type="EMBL" id="CARXXK010000002">
    <property type="protein sequence ID" value="CAI6358040.1"/>
    <property type="molecule type" value="Genomic_DNA"/>
</dbReference>
<dbReference type="AlphaFoldDB" id="A0AAV0WQ29"/>